<dbReference type="NCBIfam" id="TIGR01760">
    <property type="entry name" value="tape_meas_TP901"/>
    <property type="match status" value="1"/>
</dbReference>
<feature type="transmembrane region" description="Helical" evidence="2">
    <location>
        <begin position="476"/>
        <end position="499"/>
    </location>
</feature>
<keyword evidence="1" id="KW-1188">Viral release from host cell</keyword>
<proteinExistence type="predicted"/>
<feature type="transmembrane region" description="Helical" evidence="2">
    <location>
        <begin position="448"/>
        <end position="469"/>
    </location>
</feature>
<keyword evidence="2" id="KW-0812">Transmembrane</keyword>
<dbReference type="AlphaFoldDB" id="A9A7F5"/>
<dbReference type="InterPro" id="IPR010090">
    <property type="entry name" value="Phage_tape_meas"/>
</dbReference>
<protein>
    <submittedName>
        <fullName evidence="4">Phage tail tape measure protein, TP901 family</fullName>
    </submittedName>
</protein>
<evidence type="ECO:0000313" key="4">
    <source>
        <dbReference type="EMBL" id="ABX00903.1"/>
    </source>
</evidence>
<evidence type="ECO:0000259" key="3">
    <source>
        <dbReference type="Pfam" id="PF10145"/>
    </source>
</evidence>
<dbReference type="Pfam" id="PF10145">
    <property type="entry name" value="PhageMin_Tail"/>
    <property type="match status" value="1"/>
</dbReference>
<organism evidence="4">
    <name type="scientific">Methanococcus maripaludis (strain C6 / ATCC BAA-1332)</name>
    <dbReference type="NCBI Taxonomy" id="444158"/>
    <lineage>
        <taxon>Archaea</taxon>
        <taxon>Methanobacteriati</taxon>
        <taxon>Methanobacteriota</taxon>
        <taxon>Methanomada group</taxon>
        <taxon>Methanococci</taxon>
        <taxon>Methanococcales</taxon>
        <taxon>Methanococcaceae</taxon>
        <taxon>Methanococcus</taxon>
    </lineage>
</organism>
<name>A9A7F5_METM6</name>
<dbReference type="PANTHER" id="PTHR37813">
    <property type="entry name" value="FELS-2 PROPHAGE PROTEIN"/>
    <property type="match status" value="1"/>
</dbReference>
<keyword evidence="2" id="KW-1133">Transmembrane helix</keyword>
<dbReference type="OrthoDB" id="125399at2157"/>
<dbReference type="PANTHER" id="PTHR37813:SF1">
    <property type="entry name" value="FELS-2 PROPHAGE PROTEIN"/>
    <property type="match status" value="1"/>
</dbReference>
<feature type="transmembrane region" description="Helical" evidence="2">
    <location>
        <begin position="519"/>
        <end position="542"/>
    </location>
</feature>
<evidence type="ECO:0000256" key="1">
    <source>
        <dbReference type="ARBA" id="ARBA00022612"/>
    </source>
</evidence>
<feature type="domain" description="Phage tail tape measure protein" evidence="3">
    <location>
        <begin position="136"/>
        <end position="325"/>
    </location>
</feature>
<reference evidence="4" key="1">
    <citation type="submission" date="2007-10" db="EMBL/GenBank/DDBJ databases">
        <title>Complete sequence of Methanococcus maripaludis C6.</title>
        <authorList>
            <consortium name="US DOE Joint Genome Institute"/>
            <person name="Copeland A."/>
            <person name="Lucas S."/>
            <person name="Lapidus A."/>
            <person name="Barry K."/>
            <person name="Glavina del Rio T."/>
            <person name="Dalin E."/>
            <person name="Tice H."/>
            <person name="Pitluck S."/>
            <person name="Clum A."/>
            <person name="Schmutz J."/>
            <person name="Larimer F."/>
            <person name="Land M."/>
            <person name="Hauser L."/>
            <person name="Kyrpides N."/>
            <person name="Mikhailova N."/>
            <person name="Sieprawska-Lupa M."/>
            <person name="Whitman W.B."/>
            <person name="Richardson P."/>
        </authorList>
    </citation>
    <scope>NUCLEOTIDE SEQUENCE [LARGE SCALE GENOMIC DNA]</scope>
    <source>
        <strain evidence="4">C6</strain>
    </source>
</reference>
<evidence type="ECO:0000256" key="2">
    <source>
        <dbReference type="SAM" id="Phobius"/>
    </source>
</evidence>
<dbReference type="HOGENOM" id="CLU_302208_0_0_2"/>
<keyword evidence="2" id="KW-0472">Membrane</keyword>
<gene>
    <name evidence="4" type="ordered locus">MmarC6_0079</name>
</gene>
<sequence length="987" mass="105393">MGQDVKFKVQATEAYADVFRGLQAEAESAFQGMENAAQEGSAGAAAALGLVQTKAGTASSEIQSMAKKAQTSFRDLESSMRSAGVAAAAISAPLVAGLGVAIDTGMEYEQSLKNVQALLKSSEDQYKELYDFGIEVSRTSIYAANEIGEAMYYSASAGQTNQQIMASLNDTLSLAAATQSDVAQTSDLMNSSFSIFQLEASESSRVASTYAEAIATSQANLTKLQYSMRQVGTVAQGMGYDIEDTTAALMTLYQAGYQGEQAGTILSSALTTILDLTPEAKATLQKYKITESDLLEDGAVKSWEDVITVFENADMNQQDLATIFGETSLKGMISMIGQGSEALKTYQDNLHNASGAAEEMKEIQLDSIPGMWALFKSDMNAVELNVFGDMRPEIEEIIGSFQSAVPFIDEFARASVSGVVLVIDTLKPVASIVADIFSSIPEEGQQTIAVLTGVVGAGAAVAAPILLVGSTIAGNLALASGMLSGIAGSSALAGIVGAFSGGGIAAGAATATATVSAGLAGIATAAAPVVAVAGTIAAAAYFGKRAWDDNRDSVDQVILSFKQAGAAVRDTVNPILEDHKDIIDKTGQVAGIALNLVSGAISHEVGRALEAYNTLTAMYDSNAYHMKDVIDGIAGALGWLLDYSLQVIEDILDGIIWMYNNWDAIWNQMHDTVGIIWNQILETTGTGVNEIIEVMNTLIDAYNVAAGALGKETITELKTVNVEEYQWEISNPDALKETAAALTPPNTEVIVTPQIQPVEEIDAQTLFGDTSLVFTPKVNPEFDWSAYKDPDLNPTVTPEFNWVINPPEVETTVTPEFDWSNYVIPEVNPIVKPDVDWSNYMAPELSTKLTPEVDWVLDVPEVETTVTPEFNWANYELPGLNNPTVTPEFNWANYVLPDNGSGVLAAVPVNAPDYPVPQQYTVETPATVQKTENTQYIINVPLEGITISNKEDAEYLAEVIDQKVSERLEKHTTSTVKKDVTFDKYSR</sequence>
<dbReference type="EMBL" id="CP000867">
    <property type="protein sequence ID" value="ABX00903.1"/>
    <property type="molecule type" value="Genomic_DNA"/>
</dbReference>
<dbReference type="KEGG" id="mmx:MmarC6_0079"/>
<accession>A9A7F5</accession>
<dbReference type="eggNOG" id="arCOG11109">
    <property type="taxonomic scope" value="Archaea"/>
</dbReference>
<dbReference type="STRING" id="444158.MmarC6_0079"/>